<accession>A0A5D2FNB7</accession>
<keyword evidence="3" id="KW-1185">Reference proteome</keyword>
<dbReference type="AlphaFoldDB" id="A0A5D2FNB7"/>
<protein>
    <submittedName>
        <fullName evidence="2">Uncharacterized protein</fullName>
    </submittedName>
</protein>
<proteinExistence type="predicted"/>
<evidence type="ECO:0000313" key="3">
    <source>
        <dbReference type="Proteomes" id="UP000323506"/>
    </source>
</evidence>
<feature type="coiled-coil region" evidence="1">
    <location>
        <begin position="98"/>
        <end position="132"/>
    </location>
</feature>
<gene>
    <name evidence="2" type="ORF">ES288_A08G195100v1</name>
</gene>
<evidence type="ECO:0000256" key="1">
    <source>
        <dbReference type="SAM" id="Coils"/>
    </source>
</evidence>
<dbReference type="EMBL" id="CM017695">
    <property type="protein sequence ID" value="TYH06958.1"/>
    <property type="molecule type" value="Genomic_DNA"/>
</dbReference>
<evidence type="ECO:0000313" key="2">
    <source>
        <dbReference type="EMBL" id="TYH06958.1"/>
    </source>
</evidence>
<organism evidence="2 3">
    <name type="scientific">Gossypium darwinii</name>
    <name type="common">Darwin's cotton</name>
    <name type="synonym">Gossypium barbadense var. darwinii</name>
    <dbReference type="NCBI Taxonomy" id="34276"/>
    <lineage>
        <taxon>Eukaryota</taxon>
        <taxon>Viridiplantae</taxon>
        <taxon>Streptophyta</taxon>
        <taxon>Embryophyta</taxon>
        <taxon>Tracheophyta</taxon>
        <taxon>Spermatophyta</taxon>
        <taxon>Magnoliopsida</taxon>
        <taxon>eudicotyledons</taxon>
        <taxon>Gunneridae</taxon>
        <taxon>Pentapetalae</taxon>
        <taxon>rosids</taxon>
        <taxon>malvids</taxon>
        <taxon>Malvales</taxon>
        <taxon>Malvaceae</taxon>
        <taxon>Malvoideae</taxon>
        <taxon>Gossypium</taxon>
    </lineage>
</organism>
<name>A0A5D2FNB7_GOSDA</name>
<reference evidence="2 3" key="1">
    <citation type="submission" date="2019-06" db="EMBL/GenBank/DDBJ databases">
        <title>WGS assembly of Gossypium darwinii.</title>
        <authorList>
            <person name="Chen Z.J."/>
            <person name="Sreedasyam A."/>
            <person name="Ando A."/>
            <person name="Song Q."/>
            <person name="De L."/>
            <person name="Hulse-Kemp A."/>
            <person name="Ding M."/>
            <person name="Ye W."/>
            <person name="Kirkbride R."/>
            <person name="Jenkins J."/>
            <person name="Plott C."/>
            <person name="Lovell J."/>
            <person name="Lin Y.-M."/>
            <person name="Vaughn R."/>
            <person name="Liu B."/>
            <person name="Li W."/>
            <person name="Simpson S."/>
            <person name="Scheffler B."/>
            <person name="Saski C."/>
            <person name="Grover C."/>
            <person name="Hu G."/>
            <person name="Conover J."/>
            <person name="Carlson J."/>
            <person name="Shu S."/>
            <person name="Boston L."/>
            <person name="Williams M."/>
            <person name="Peterson D."/>
            <person name="Mcgee K."/>
            <person name="Jones D."/>
            <person name="Wendel J."/>
            <person name="Stelly D."/>
            <person name="Grimwood J."/>
            <person name="Schmutz J."/>
        </authorList>
    </citation>
    <scope>NUCLEOTIDE SEQUENCE [LARGE SCALE GENOMIC DNA]</scope>
    <source>
        <strain evidence="2">1808015.09</strain>
    </source>
</reference>
<sequence length="148" mass="17091">MEERLRNIETELWQIARNIDNLEVESLLVKHPPKNRKTENKLLTKASTSRGLSAEKARYMEDGSKLLPALNIPRDKESATGAEIKKVDIEILKLKVKEKALKVQNEKHRSTIKRLEEKLELINLRLKELQVDGFLHNDLLSSSMKEIV</sequence>
<keyword evidence="1" id="KW-0175">Coiled coil</keyword>
<dbReference type="Proteomes" id="UP000323506">
    <property type="component" value="Chromosome A08"/>
</dbReference>